<sequence length="446" mass="51483">MRQHDAHVLTTLPDMIKIINPILDATSPFGAGFTLRCPSTCRRGPPERPNGASFLLSGTFIDTQLESDLVLRAFELFDNLNSVTFNVTTWWGTEESHEVNPECFAKALQILHDPRRTQGLRELMLNSEVCERTDIKPFFQANLRKLVLIGVDDTGLDLIGQCRGLTELQIRGVLYTYGSDRTRTTESLEQVLCCLHNLRSLTLGRLLSSSDEYLFEMLSQLPQLEDLCLEYTFPWRRWGTRGPRDLPVAFVPLCTLKSFTLRYKELNENATHLQTTDVCKWIKHVISLSPLERLSFYPFYQPRTRNPRPKQSWDVLVNHLADKHARTLRSLDLRAGFVRKRAIQRLLQKCTKLEDLDVATSRGALTTFVRHAHNVPRLYKGRFELRTQRRDRRERDRVMEIQEASQILNAAPSLRRLIVNDDEFLGSWVLDDESGQLSYAVEKINQ</sequence>
<evidence type="ECO:0000313" key="1">
    <source>
        <dbReference type="EMBL" id="KTB47209.1"/>
    </source>
</evidence>
<reference evidence="1 2" key="1">
    <citation type="submission" date="2015-12" db="EMBL/GenBank/DDBJ databases">
        <title>Draft genome sequence of Moniliophthora roreri, the causal agent of frosty pod rot of cacao.</title>
        <authorList>
            <person name="Aime M.C."/>
            <person name="Diaz-Valderrama J.R."/>
            <person name="Kijpornyongpan T."/>
            <person name="Phillips-Mora W."/>
        </authorList>
    </citation>
    <scope>NUCLEOTIDE SEQUENCE [LARGE SCALE GENOMIC DNA]</scope>
    <source>
        <strain evidence="1 2">MCA 2952</strain>
    </source>
</reference>
<proteinExistence type="predicted"/>
<dbReference type="SUPFAM" id="SSF52047">
    <property type="entry name" value="RNI-like"/>
    <property type="match status" value="1"/>
</dbReference>
<dbReference type="AlphaFoldDB" id="A0A0W0GF75"/>
<protein>
    <recommendedName>
        <fullName evidence="3">F-box domain-containing protein</fullName>
    </recommendedName>
</protein>
<dbReference type="Gene3D" id="3.80.10.10">
    <property type="entry name" value="Ribonuclease Inhibitor"/>
    <property type="match status" value="1"/>
</dbReference>
<accession>A0A0W0GF75</accession>
<comment type="caution">
    <text evidence="1">The sequence shown here is derived from an EMBL/GenBank/DDBJ whole genome shotgun (WGS) entry which is preliminary data.</text>
</comment>
<name>A0A0W0GF75_MONRR</name>
<organism evidence="1 2">
    <name type="scientific">Moniliophthora roreri</name>
    <name type="common">Frosty pod rot fungus</name>
    <name type="synonym">Monilia roreri</name>
    <dbReference type="NCBI Taxonomy" id="221103"/>
    <lineage>
        <taxon>Eukaryota</taxon>
        <taxon>Fungi</taxon>
        <taxon>Dikarya</taxon>
        <taxon>Basidiomycota</taxon>
        <taxon>Agaricomycotina</taxon>
        <taxon>Agaricomycetes</taxon>
        <taxon>Agaricomycetidae</taxon>
        <taxon>Agaricales</taxon>
        <taxon>Marasmiineae</taxon>
        <taxon>Marasmiaceae</taxon>
        <taxon>Moniliophthora</taxon>
    </lineage>
</organism>
<evidence type="ECO:0000313" key="2">
    <source>
        <dbReference type="Proteomes" id="UP000054988"/>
    </source>
</evidence>
<evidence type="ECO:0008006" key="3">
    <source>
        <dbReference type="Google" id="ProtNLM"/>
    </source>
</evidence>
<dbReference type="Proteomes" id="UP000054988">
    <property type="component" value="Unassembled WGS sequence"/>
</dbReference>
<dbReference type="InterPro" id="IPR032675">
    <property type="entry name" value="LRR_dom_sf"/>
</dbReference>
<gene>
    <name evidence="1" type="ORF">WG66_214</name>
</gene>
<dbReference type="EMBL" id="LATX01000089">
    <property type="protein sequence ID" value="KTB47209.1"/>
    <property type="molecule type" value="Genomic_DNA"/>
</dbReference>